<feature type="transmembrane region" description="Helical" evidence="1">
    <location>
        <begin position="107"/>
        <end position="135"/>
    </location>
</feature>
<gene>
    <name evidence="2" type="ORF">NTEN_LOCUS5052</name>
</gene>
<reference evidence="2 3" key="1">
    <citation type="submission" date="2020-02" db="EMBL/GenBank/DDBJ databases">
        <authorList>
            <person name="Ferguson B K."/>
        </authorList>
    </citation>
    <scope>NUCLEOTIDE SEQUENCE [LARGE SCALE GENOMIC DNA]</scope>
</reference>
<feature type="non-terminal residue" evidence="2">
    <location>
        <position position="136"/>
    </location>
</feature>
<accession>A0A6H5G954</accession>
<dbReference type="AlphaFoldDB" id="A0A6H5G954"/>
<organism evidence="2 3">
    <name type="scientific">Nesidiocoris tenuis</name>
    <dbReference type="NCBI Taxonomy" id="355587"/>
    <lineage>
        <taxon>Eukaryota</taxon>
        <taxon>Metazoa</taxon>
        <taxon>Ecdysozoa</taxon>
        <taxon>Arthropoda</taxon>
        <taxon>Hexapoda</taxon>
        <taxon>Insecta</taxon>
        <taxon>Pterygota</taxon>
        <taxon>Neoptera</taxon>
        <taxon>Paraneoptera</taxon>
        <taxon>Hemiptera</taxon>
        <taxon>Heteroptera</taxon>
        <taxon>Panheteroptera</taxon>
        <taxon>Cimicomorpha</taxon>
        <taxon>Miridae</taxon>
        <taxon>Dicyphina</taxon>
        <taxon>Nesidiocoris</taxon>
    </lineage>
</organism>
<keyword evidence="1" id="KW-0472">Membrane</keyword>
<evidence type="ECO:0000256" key="1">
    <source>
        <dbReference type="SAM" id="Phobius"/>
    </source>
</evidence>
<keyword evidence="1" id="KW-0812">Transmembrane</keyword>
<dbReference type="Proteomes" id="UP000479000">
    <property type="component" value="Unassembled WGS sequence"/>
</dbReference>
<evidence type="ECO:0000313" key="2">
    <source>
        <dbReference type="EMBL" id="CAA9998769.1"/>
    </source>
</evidence>
<sequence>MLPSFFVASILFVPTSYVVYVSAVFVSMLSVSFFAVLVALVDVFPTSKRKYVSACEQRHASFTPLVCSADAKFAPQMTDWLINGEDLMKRCAAGATSVSMTQMFGRVGVLIVTLSLSYLLFNQCKVIIIVISVVLF</sequence>
<protein>
    <submittedName>
        <fullName evidence="2">Uncharacterized protein</fullName>
    </submittedName>
</protein>
<keyword evidence="3" id="KW-1185">Reference proteome</keyword>
<evidence type="ECO:0000313" key="3">
    <source>
        <dbReference type="Proteomes" id="UP000479000"/>
    </source>
</evidence>
<feature type="transmembrane region" description="Helical" evidence="1">
    <location>
        <begin position="20"/>
        <end position="41"/>
    </location>
</feature>
<keyword evidence="1" id="KW-1133">Transmembrane helix</keyword>
<proteinExistence type="predicted"/>
<dbReference type="EMBL" id="CADCXU010007333">
    <property type="protein sequence ID" value="CAA9998769.1"/>
    <property type="molecule type" value="Genomic_DNA"/>
</dbReference>
<name>A0A6H5G954_9HEMI</name>